<comment type="subcellular location">
    <subcellularLocation>
        <location evidence="5">Cytoplasm</location>
    </subcellularLocation>
</comment>
<proteinExistence type="inferred from homology"/>
<feature type="binding site" evidence="5">
    <location>
        <position position="418"/>
    </location>
    <ligand>
        <name>Zn(2+)</name>
        <dbReference type="ChEBI" id="CHEBI:29105"/>
    </ligand>
</feature>
<feature type="compositionally biased region" description="Low complexity" evidence="6">
    <location>
        <begin position="90"/>
        <end position="104"/>
    </location>
</feature>
<dbReference type="OrthoDB" id="27601at2759"/>
<protein>
    <recommendedName>
        <fullName evidence="5">Queuine tRNA-ribosyltransferase accessory subunit 2</fullName>
    </recommendedName>
    <alternativeName>
        <fullName evidence="5">Queuine tRNA-ribosyltransferase domain-containing protein 1</fullName>
    </alternativeName>
</protein>
<accession>A0A0D2X4U5</accession>
<feature type="region of interest" description="Disordered" evidence="6">
    <location>
        <begin position="88"/>
        <end position="116"/>
    </location>
</feature>
<dbReference type="Proteomes" id="UP000008743">
    <property type="component" value="Unassembled WGS sequence"/>
</dbReference>
<dbReference type="eggNOG" id="KOG3909">
    <property type="taxonomic scope" value="Eukaryota"/>
</dbReference>
<dbReference type="PANTHER" id="PTHR46064:SF1">
    <property type="entry name" value="QUEUINE TRNA-RIBOSYLTRANSFERASE ACCESSORY SUBUNIT 2"/>
    <property type="match status" value="1"/>
</dbReference>
<feature type="binding site" evidence="5">
    <location>
        <position position="449"/>
    </location>
    <ligand>
        <name>Zn(2+)</name>
        <dbReference type="ChEBI" id="CHEBI:29105"/>
    </ligand>
</feature>
<comment type="subunit">
    <text evidence="5">Heterodimer of a catalytic subunit and an accessory subunit.</text>
</comment>
<dbReference type="InterPro" id="IPR002616">
    <property type="entry name" value="tRNA_ribo_trans-like"/>
</dbReference>
<keyword evidence="9" id="KW-1185">Reference proteome</keyword>
<evidence type="ECO:0000256" key="1">
    <source>
        <dbReference type="ARBA" id="ARBA00022490"/>
    </source>
</evidence>
<evidence type="ECO:0000256" key="6">
    <source>
        <dbReference type="SAM" id="MobiDB-lite"/>
    </source>
</evidence>
<comment type="similarity">
    <text evidence="5">Belongs to the queuine tRNA-ribosyltransferase family. QTRT2 subfamily.</text>
</comment>
<dbReference type="GO" id="GO:0006400">
    <property type="term" value="P:tRNA modification"/>
    <property type="evidence" value="ECO:0007669"/>
    <property type="project" value="InterPro"/>
</dbReference>
<organism evidence="8 9">
    <name type="scientific">Capsaspora owczarzaki (strain ATCC 30864)</name>
    <dbReference type="NCBI Taxonomy" id="595528"/>
    <lineage>
        <taxon>Eukaryota</taxon>
        <taxon>Filasterea</taxon>
        <taxon>Capsaspora</taxon>
    </lineage>
</organism>
<evidence type="ECO:0000313" key="9">
    <source>
        <dbReference type="Proteomes" id="UP000008743"/>
    </source>
</evidence>
<dbReference type="PANTHER" id="PTHR46064">
    <property type="entry name" value="QUEUINE TRNA-RIBOSYLTRANSFERASE ACCESSORY SUBUNIT 2"/>
    <property type="match status" value="1"/>
</dbReference>
<evidence type="ECO:0000259" key="7">
    <source>
        <dbReference type="Pfam" id="PF01702"/>
    </source>
</evidence>
<dbReference type="AlphaFoldDB" id="A0A0D2X4U5"/>
<evidence type="ECO:0000313" key="8">
    <source>
        <dbReference type="EMBL" id="KJE96669.1"/>
    </source>
</evidence>
<dbReference type="SUPFAM" id="SSF51713">
    <property type="entry name" value="tRNA-guanine transglycosylase"/>
    <property type="match status" value="1"/>
</dbReference>
<gene>
    <name evidence="8" type="ORF">CAOG_006957</name>
</gene>
<dbReference type="GO" id="GO:0008479">
    <property type="term" value="F:tRNA-guanosine(34) queuine transglycosylase activity"/>
    <property type="evidence" value="ECO:0007669"/>
    <property type="project" value="UniProtKB-UniRule"/>
</dbReference>
<dbReference type="EMBL" id="KE346372">
    <property type="protein sequence ID" value="KJE96669.1"/>
    <property type="molecule type" value="Genomic_DNA"/>
</dbReference>
<dbReference type="STRING" id="595528.A0A0D2X4U5"/>
<sequence length="496" mass="53692">MLAGFGSFSLLASIPRAILVHSARCTLPARPSSVFSDYLYYHYCCCSSSSLSSSSHYQAMSSFSTAAANNPATAAPVAGPRFQVLHSDQSASGSASGSSTGARTGRLEFNAPDDAHPPRAMLTPSSLFCARLGTPLSLTMDMCRAEPLLAGFHDSLSLLAQNGEQVMRQYGKGIHKFMHADEYIFYMSTRDVLAATVDGMGGDKQVAVDVATGRIKVEPEGFVKYLDVAMPDMVASLSDNIVGGTAGTKRIEKSIQRTDKFLDDTLDRISKLPEGSPAKNVAILAVVQGSQDKASRIRAASTAASKLVFGFLLEGFNTGEDQLQRLELIEAAVSQLPHDKLRVIHGLSAPEHILQAVSRGIDLFDSAYPVMATTEGRALVFDFAGLTAPGWDGYAGRSMLDLWDSRNDADTNPFLPGCTCYACTRHTRAYVHHLLNTHEMLGSVLLMSHNVHHFLSFFAAIRKTIEQGTFVQHRDAFLQRYTAQPFVRPVVTSAPQ</sequence>
<dbReference type="HAMAP" id="MF_03043">
    <property type="entry name" value="QTRT2"/>
    <property type="match status" value="1"/>
</dbReference>
<dbReference type="PhylomeDB" id="A0A0D2X4U5"/>
<dbReference type="GO" id="GO:0046872">
    <property type="term" value="F:metal ion binding"/>
    <property type="evidence" value="ECO:0007669"/>
    <property type="project" value="UniProtKB-KW"/>
</dbReference>
<keyword evidence="1 5" id="KW-0963">Cytoplasm</keyword>
<keyword evidence="2 5" id="KW-0819">tRNA processing</keyword>
<dbReference type="GO" id="GO:0005737">
    <property type="term" value="C:cytoplasm"/>
    <property type="evidence" value="ECO:0007669"/>
    <property type="project" value="UniProtKB-SubCell"/>
</dbReference>
<dbReference type="InterPro" id="IPR036511">
    <property type="entry name" value="TGT-like_sf"/>
</dbReference>
<dbReference type="InterPro" id="IPR028592">
    <property type="entry name" value="QTRTD1"/>
</dbReference>
<reference evidence="9" key="1">
    <citation type="submission" date="2011-02" db="EMBL/GenBank/DDBJ databases">
        <title>The Genome Sequence of Capsaspora owczarzaki ATCC 30864.</title>
        <authorList>
            <person name="Russ C."/>
            <person name="Cuomo C."/>
            <person name="Burger G."/>
            <person name="Gray M.W."/>
            <person name="Holland P.W.H."/>
            <person name="King N."/>
            <person name="Lang F.B.F."/>
            <person name="Roger A.J."/>
            <person name="Ruiz-Trillo I."/>
            <person name="Young S.K."/>
            <person name="Zeng Q."/>
            <person name="Gargeya S."/>
            <person name="Alvarado L."/>
            <person name="Berlin A."/>
            <person name="Chapman S.B."/>
            <person name="Chen Z."/>
            <person name="Freedman E."/>
            <person name="Gellesch M."/>
            <person name="Goldberg J."/>
            <person name="Griggs A."/>
            <person name="Gujja S."/>
            <person name="Heilman E."/>
            <person name="Heiman D."/>
            <person name="Howarth C."/>
            <person name="Mehta T."/>
            <person name="Neiman D."/>
            <person name="Pearson M."/>
            <person name="Roberts A."/>
            <person name="Saif S."/>
            <person name="Shea T."/>
            <person name="Shenoy N."/>
            <person name="Sisk P."/>
            <person name="Stolte C."/>
            <person name="Sykes S."/>
            <person name="White J."/>
            <person name="Yandava C."/>
            <person name="Haas B."/>
            <person name="Nusbaum C."/>
            <person name="Birren B."/>
        </authorList>
    </citation>
    <scope>NUCLEOTIDE SEQUENCE</scope>
    <source>
        <strain evidence="9">ATCC 30864</strain>
    </source>
</reference>
<comment type="cofactor">
    <cofactor evidence="5">
        <name>Zn(2+)</name>
        <dbReference type="ChEBI" id="CHEBI:29105"/>
    </cofactor>
    <text evidence="5">Binds 1 zinc ion per subunit.</text>
</comment>
<feature type="domain" description="tRNA-guanine(15) transglycosylase-like" evidence="7">
    <location>
        <begin position="100"/>
        <end position="482"/>
    </location>
</feature>
<dbReference type="RefSeq" id="XP_004343681.2">
    <property type="nucleotide sequence ID" value="XM_004343631.2"/>
</dbReference>
<keyword evidence="4 5" id="KW-0862">Zinc</keyword>
<evidence type="ECO:0000256" key="5">
    <source>
        <dbReference type="HAMAP-Rule" id="MF_03043"/>
    </source>
</evidence>
<comment type="function">
    <text evidence="5">Non-catalytic subunit of the queuine tRNA-ribosyltransferase (TGT) that catalyzes the base-exchange of a guanine (G) residue with queuine (Q) at position 34 (anticodon wobble position) in tRNAs with GU(N) anticodons (tRNA-Asp, -Asn, -His and -Tyr), resulting in the hypermodified nucleoside queuosine (7-(((4,5-cis-dihydroxy-2-cyclopenten-1-yl)amino)methyl)-7-deazaguanosine).</text>
</comment>
<feature type="binding site" evidence="5">
    <location>
        <position position="420"/>
    </location>
    <ligand>
        <name>Zn(2+)</name>
        <dbReference type="ChEBI" id="CHEBI:29105"/>
    </ligand>
</feature>
<dbReference type="InterPro" id="IPR050852">
    <property type="entry name" value="Queuine_tRNA-ribosyltrfase"/>
</dbReference>
<keyword evidence="3 5" id="KW-0479">Metal-binding</keyword>
<dbReference type="InParanoid" id="A0A0D2X4U5"/>
<dbReference type="Pfam" id="PF01702">
    <property type="entry name" value="TGT"/>
    <property type="match status" value="1"/>
</dbReference>
<evidence type="ECO:0000256" key="2">
    <source>
        <dbReference type="ARBA" id="ARBA00022694"/>
    </source>
</evidence>
<dbReference type="Gene3D" id="3.20.20.105">
    <property type="entry name" value="Queuine tRNA-ribosyltransferase-like"/>
    <property type="match status" value="1"/>
</dbReference>
<dbReference type="NCBIfam" id="TIGR00449">
    <property type="entry name" value="tgt_general"/>
    <property type="match status" value="1"/>
</dbReference>
<name>A0A0D2X4U5_CAPO3</name>
<evidence type="ECO:0000256" key="4">
    <source>
        <dbReference type="ARBA" id="ARBA00022833"/>
    </source>
</evidence>
<evidence type="ECO:0000256" key="3">
    <source>
        <dbReference type="ARBA" id="ARBA00022723"/>
    </source>
</evidence>
<feature type="binding site" evidence="5">
    <location>
        <position position="423"/>
    </location>
    <ligand>
        <name>Zn(2+)</name>
        <dbReference type="ChEBI" id="CHEBI:29105"/>
    </ligand>
</feature>